<evidence type="ECO:0000256" key="1">
    <source>
        <dbReference type="SAM" id="MobiDB-lite"/>
    </source>
</evidence>
<feature type="domain" description="Tox-PLDMTX" evidence="2">
    <location>
        <begin position="3111"/>
        <end position="3249"/>
    </location>
</feature>
<feature type="region of interest" description="Disordered" evidence="1">
    <location>
        <begin position="1"/>
        <end position="22"/>
    </location>
</feature>
<feature type="domain" description="Putative adhesin Stv" evidence="3">
    <location>
        <begin position="3402"/>
        <end position="3566"/>
    </location>
</feature>
<protein>
    <submittedName>
        <fullName evidence="5">Uncharacterized protein</fullName>
    </submittedName>
</protein>
<evidence type="ECO:0000259" key="3">
    <source>
        <dbReference type="Pfam" id="PF21527"/>
    </source>
</evidence>
<dbReference type="InterPro" id="IPR058351">
    <property type="entry name" value="DUF8038"/>
</dbReference>
<dbReference type="Proteomes" id="UP000031586">
    <property type="component" value="Unassembled WGS sequence"/>
</dbReference>
<evidence type="ECO:0000259" key="2">
    <source>
        <dbReference type="Pfam" id="PF15645"/>
    </source>
</evidence>
<feature type="domain" description="DUF8038" evidence="4">
    <location>
        <begin position="2686"/>
        <end position="2862"/>
    </location>
</feature>
<feature type="region of interest" description="Disordered" evidence="1">
    <location>
        <begin position="369"/>
        <end position="397"/>
    </location>
</feature>
<evidence type="ECO:0000313" key="5">
    <source>
        <dbReference type="EMBL" id="KIF52489.1"/>
    </source>
</evidence>
<sequence length="3583" mass="403762">MTKNWDHPEAQESDDSLMTHRSPLTLAGPGLTSVMEALSLSQTNDSSVLHPLFLHLQQAYLTQAQEFRALGYNCFLPTFDFALRDEFEQQVQRLEQDIASPLGQNRHDIKRLTIKLRRQVECFTPTQVNAWITEQVAGQAKEDKSHDTKPDGSRRAAQSLVRRLEAGLKVMSVLAQTLSDMVLNDDQVTFDAHLRRELVRELAHDYHAVPAQFSQASSVHAPYYDDADHGTTPLTPDVAMANAALSSEQALSDELTRIEAQPSNDESQRLWLQIRDERTAEALERREALQSKALKDIQQEIDKIDDKLKGKGVTVPHYGKVHFQPSCSLPFKGGALGALAYLGVTELLLSEALKTVQASHVETQKALKQYQEKRRQYAPAERPSPHPLSKEAAKQALNKATSKVTSTVAKGLRKALGVIQVVTSPDELQQELNKSFRRKEEQLAVTGDKLFLVANKVQGKGKVTHRVLNENLSWEDERQRLCDAMVARVLSHLQQPIILIEQTAHSLVTDSNALDKVTHEPKDRAEKEAAWQARLKEVKQRLTLLKTTEREDSPQDVQAAMKQALQEQAEALLHRLVAELDLPIEAQTAVEQRSQDMLMAKEKRVFHRLSQAQYQVLQWFAEMQKEALLPVRDEKTLTHLAQKIRTLSDKLALETGHHLVRGKESSGPVSERVREQDTQRLSDSIVRSVLWQLQQPAADLQQAAQPLLTTSKALSDFNMEEGMLPVEFSSEPSSLFELLQRKHRLESPENKAAMKKKTLDELLIKNVTQLSQAIETFETHERKDSPQDVKAAFRQKFDHDAKALVDALVSPLELRPEERQAIKLRCDAVLSPLLPRLSESLFDCLATLENAVTEGQSPSRLMNKVKESVERGVLHCALMKARLAERSAHETGRDLDEMSRGARLAKHWAMILLEKMVAGQTLPSPGEVLVLLRRYGLNDQVHSAGDPEGALMATRLSKELARAQAGMLLPAMTPERYAAYEKDWLEFMVTWGQRRFTRGFAGYIFESALSVPTTFVFNIFSPLYCLPLASLKIPYKVYKTKSLTMPGSDKPYKAIDTMVKKRMQQLGFHMLTSPMPTVMKTALGGVLAGVGYVYNKHVSGKEQTLDGIYEQVVNGKQSQQLRIDDLGTLALRSVTALSNSGFEVLSDHVQRQVLTLSMPIEPQQSDLLDGQLDDEAFEGTMFDIEWAVEGIEQNGKQGAPVEYIGAQAVSSNSLGEPWPFEMEDETSTFRRVRRSLGDDDAPRAAEPYRPQRLLPHIQQREVPMPRQPLEDYLHSGSADEQTEKQEINDAYQLKGLTSAQRSQVVDVDDSICEPFNWTESDQHRMDAFKWLLTEKWAGKGADLPRGQNHWDWRKVRPAPRRVEGQIIRPTRVGGGFMAHDGNRLHNVTHARPRIVLFGQEWAYQEYDKPSTRERIYKIGLPDGSKFVQVVPQNGTFKLVVADDIWEYNRQKALKDLNLDGYPESLKTLIKSEMRHIERGANPRNFREYQLRLYRMLSLLSQVNAGTPQWDLSAYEGAGLPDGVRNTVRTAVKLKQVFVNLAGSHPNIREQLRSIEELPNSNLTPIRTALHKFGINLDDEMVRVTLDAEGEQECQRLMMHPRIRNEVHQYYRAFIDKVKSDVFAQLVPYLVNSEEKLNALNLSREQRTQISEELAEFNASVARSPEEAFSMYNRATREWEGQLERVALGIHGNPVEQVVAAYKRRKLALFVDHHYSGIGGDHFEVGYQYYSDLETHFYLDHLPTRSLVFDEQLADLKALWPSDVQRDRESVNRVLTKLTTYNNKLQVSAAPRRVKEGMNSVCSSLRFHAKVMEHAPHLLREPEYEQVMENLSASLERWRDDRDVNEDDVKVIEPSLHEVVFRLSGGLSLNRTLELPRSGMSHRTLATYFSLQTGFSQPSIAKWLERSIVLKTPDGQVLFQPLHAYLRAGYSLQDLHEKKLLSDIDGGPLSDDVIRRLDASLADYRFNLEHNSGRLSEYDSAFSLFNQRLNVALPRYVTVSLPRNDQSQELVLMPTALFLSGAMDNANAHWPALLDTAQMRSLDETYDKALDEMKEFLFDAHKHETKVLKEEYGEELLRQALPIDGTQSSVCFHALLSGRLPNHLAERVRKPDCLSALQWEAILSGQAYQEILKAADELEDLETRTRDLLAKGEQALETLQTPAQFIEGLFARYHINANDTFTVTARKVVPDYIKHNPDQLAKFKRRYPDKSFEVNYLDYVRGVDETHLETDLWAGHTLDFEVPQPLRQLVLENPNIETVYQTYLNTQLNAEVGQGVNLIYQLIDESQFSNADELKDYLNNAMDSFYLNEHEAVGLQWLTRVQQIYAVVDIALPINPLANLALDLIFEYGFSKWKQALATEEFGEAFNQEANINLVYSLVIGGMRLSPKAQKVIHRLRASSSIDTSSISSAGRQALQSLKGQASALYRRVFPVDEVFPERVAKIRHNNVDDVDTGMVIENVGGGALVDDVASDTSAFTITERPFQLMGKAMLGRKTRQGKFSVSWNNGETWQAGNKVSLFAWTLQNAGGRVRLAQSLDGVSHRSVDVQDVPLHQRAGGDSTDNAGSSIRAVEGEGRPMNGGNPPLRRPLLGEEVWKGSSQVLPGSDQDFVLYLDAGGLPEAFFDTLTEVAPRLSAKRFSYFGKTLEGKVESGVFWVKSNEVGAQWVQGSWLQQATWRFKYRQGKVSDVQELDENINRASRKDAMYSSICYTAAFNDAQQAGTLSPQAVRWLHRDIAKPDAAKEIMNSAHYKQAFGFNSKSAKQALDMSELTQSGFIHINEFVGEERHFRHVIYVHVSTEGTFFYQVNSSQLQVKLGTWEPLGKHASVNHSKHRMDRDTVAAFNDYLTTESKGYVFTSMDEVQRQYIATQTRIDELGQGFEVTVGREWAEHMDILPDGKVIGRTPLLREWYDTGEGPLLLSQYTDQFKGKPGQQAISIMADEQGFFYHKGMEAASPEWIKHTPEQFVEYIKEYGGVDLREGSGPIHLLACYAKSSGAAQALADTTGRPVVAYSNREVSWRPASTIESPSLEVLTPAGQLRRWLTRQNFKRASARVFSPRNSEVFDVASGEGGLPLRKNDIAETLTERSHNAQELEVIQHSHGLVEDIVQKYQANPLEKCEQSAKELHSFLKTQHGYTEVRFGNIAFWEGASGMDADMFTNHWVVLANYNGVEVVFDPTAHQFSTKYGINEPILETRHNWTARYQQALNEKRGVLAKMVEVSHVSGAPFSSSEQFSGFRYIQGARVLSSSHWYSQSGYNLYAKSLKGSVRQAFVTNEPSTSFVLGTANGHMGPEKPKLVQYVNDSDDVRFKGDYESYLSGLTDDIVASERQKLPSLLDKLARKQKSMREYRESSGAPSVVFQQSERLAQANLAQLEVEFPHLKPTKEDIGASFVLIKGKGEPPAKRLVISAHGDFDPGMSGGAMVPLGKKVVFLGKHGDTLSEVPPEGSTLGWDKLLNGHYKPYATVTRGEGVDYHGRDISPSDAIGLNEIRRPERVRKYRIKHFEKTSEGEYEAAVWHNRKPSSDVTSADILTVKPEAGWQEFSSLLEKMKQGGELAQYDEIVFCACREPIGGGGRGSASNVEFES</sequence>
<dbReference type="InterPro" id="IPR049002">
    <property type="entry name" value="Stv"/>
</dbReference>
<reference evidence="5 6" key="1">
    <citation type="submission" date="2014-07" db="EMBL/GenBank/DDBJ databases">
        <title>Unique and conserved regions in Vibrio harveyi and related species in comparison with the shrimp pathogen Vibrio harveyi CAIM 1792.</title>
        <authorList>
            <person name="Espinoza-Valles I."/>
            <person name="Vora G."/>
            <person name="Leekitcharoenphon P."/>
            <person name="Ussery D."/>
            <person name="Hoj L."/>
            <person name="Gomez-Gil B."/>
        </authorList>
    </citation>
    <scope>NUCLEOTIDE SEQUENCE [LARGE SCALE GENOMIC DNA]</scope>
    <source>
        <strain evidence="6">CAIM 1854 / LMG 25443</strain>
    </source>
</reference>
<feature type="region of interest" description="Disordered" evidence="1">
    <location>
        <begin position="1235"/>
        <end position="1263"/>
    </location>
</feature>
<accession>A0A0C1Z8J1</accession>
<comment type="caution">
    <text evidence="5">The sequence shown here is derived from an EMBL/GenBank/DDBJ whole genome shotgun (WGS) entry which is preliminary data.</text>
</comment>
<feature type="compositionally biased region" description="Basic and acidic residues" evidence="1">
    <location>
        <begin position="140"/>
        <end position="154"/>
    </location>
</feature>
<evidence type="ECO:0000313" key="6">
    <source>
        <dbReference type="Proteomes" id="UP000031586"/>
    </source>
</evidence>
<dbReference type="Pfam" id="PF21527">
    <property type="entry name" value="Stv"/>
    <property type="match status" value="1"/>
</dbReference>
<dbReference type="InterPro" id="IPR028907">
    <property type="entry name" value="Tox-PLDMTX_dom"/>
</dbReference>
<feature type="region of interest" description="Disordered" evidence="1">
    <location>
        <begin position="137"/>
        <end position="156"/>
    </location>
</feature>
<evidence type="ECO:0000259" key="4">
    <source>
        <dbReference type="Pfam" id="PF26124"/>
    </source>
</evidence>
<dbReference type="Pfam" id="PF15645">
    <property type="entry name" value="Tox-PLDMTX"/>
    <property type="match status" value="1"/>
</dbReference>
<organism evidence="5 6">
    <name type="scientific">Vibrio owensii CAIM 1854 = LMG 25443</name>
    <dbReference type="NCBI Taxonomy" id="1229493"/>
    <lineage>
        <taxon>Bacteria</taxon>
        <taxon>Pseudomonadati</taxon>
        <taxon>Pseudomonadota</taxon>
        <taxon>Gammaproteobacteria</taxon>
        <taxon>Vibrionales</taxon>
        <taxon>Vibrionaceae</taxon>
        <taxon>Vibrio</taxon>
    </lineage>
</organism>
<dbReference type="RefSeq" id="WP_020196427.1">
    <property type="nucleotide sequence ID" value="NZ_BAOH01000053.1"/>
</dbReference>
<feature type="compositionally biased region" description="Basic and acidic residues" evidence="1">
    <location>
        <begin position="1"/>
        <end position="10"/>
    </location>
</feature>
<name>A0A0C1Z8J1_9VIBR</name>
<dbReference type="Pfam" id="PF26124">
    <property type="entry name" value="DUF8038"/>
    <property type="match status" value="1"/>
</dbReference>
<dbReference type="EMBL" id="JPRD01000022">
    <property type="protein sequence ID" value="KIF52489.1"/>
    <property type="molecule type" value="Genomic_DNA"/>
</dbReference>
<feature type="region of interest" description="Disordered" evidence="1">
    <location>
        <begin position="2551"/>
        <end position="2581"/>
    </location>
</feature>
<gene>
    <name evidence="5" type="ORF">H735_14005</name>
</gene>
<proteinExistence type="predicted"/>
<dbReference type="PATRIC" id="fig|1229493.5.peg.1945"/>
<dbReference type="Gene3D" id="3.10.670.10">
    <property type="entry name" value="Secreted effector protein ssei"/>
    <property type="match status" value="1"/>
</dbReference>